<evidence type="ECO:0000313" key="6">
    <source>
        <dbReference type="RefSeq" id="XP_014032504.1"/>
    </source>
</evidence>
<dbReference type="FunFam" id="1.20.1280.50:FF:000035">
    <property type="entry name" value="F-box/LRR-repeat protein 6 isoform X2"/>
    <property type="match status" value="1"/>
</dbReference>
<dbReference type="RefSeq" id="XP_014032505.1">
    <property type="nucleotide sequence ID" value="XM_014177030.1"/>
</dbReference>
<sequence length="560" mass="62708">MEDGTPAGLSVEIADADNAPSSSSAASTRKRKSHVLRDAKPKKKKKAKVSRPPRLGYTVEQGEDMLLIISNTNQYDNIWRPKAKGRKKKKILKGKAKVTPAKKKNTVLPKGKATKKPLIKKGELEPTLQHHQEECFDSWGQSLPVEVLVNIFKMVVHQDGAVPFLCRVAKVCHLWNAAAASPALWRSVSVGYCWLEPGKTHLPKTELKIRNTLSWLAQNRFSQVRDFSLNHWKKNVDHVVEVVSQSCPHLRSLKLSYCTGVTEKAFQSLSGSCRSLYSINVQYSEIQVEGLVTFLESYGSQLRQILFTHGPRNDRLLTAISRGCCPELQLLEINTKLDSGYCQLPICIQALQNGCPKLQTFRMLNVIPMPKMTRNWLGSTSGFPLLEELCMATTAVSFMTDQDLTKIVYDSPKLRVLDLRGCSRITAAGLSSLPCEELECLYWGLYFSSNVTVSLSKKGIHLLTQKWSGTLQELDLANQLFSEEDMEIAMGHLAQRTGENPLRSLNLSGTKVTTPALRLVIGQSTALNYLNLSSCRYLPRGLKKLYRGQEEIHQLLDKLE</sequence>
<dbReference type="InterPro" id="IPR006553">
    <property type="entry name" value="Leu-rich_rpt_Cys-con_subtyp"/>
</dbReference>
<evidence type="ECO:0000256" key="3">
    <source>
        <dbReference type="SAM" id="MobiDB-lite"/>
    </source>
</evidence>
<dbReference type="AlphaFoldDB" id="A0A1S3PXS5"/>
<dbReference type="STRING" id="8030.ENSSSAP00000118943"/>
<dbReference type="GO" id="GO:0031146">
    <property type="term" value="P:SCF-dependent proteasomal ubiquitin-dependent protein catabolic process"/>
    <property type="evidence" value="ECO:0007669"/>
    <property type="project" value="TreeGrafter"/>
</dbReference>
<dbReference type="Bgee" id="ENSSSAG00000080988">
    <property type="expression patterns" value="Expressed in ovary and 23 other cell types or tissues"/>
</dbReference>
<feature type="domain" description="F-box" evidence="4">
    <location>
        <begin position="142"/>
        <end position="189"/>
    </location>
</feature>
<dbReference type="PANTHER" id="PTHR13318">
    <property type="entry name" value="PARTNER OF PAIRED, ISOFORM B-RELATED"/>
    <property type="match status" value="1"/>
</dbReference>
<dbReference type="Pfam" id="PF12937">
    <property type="entry name" value="F-box-like"/>
    <property type="match status" value="1"/>
</dbReference>
<feature type="compositionally biased region" description="Basic residues" evidence="3">
    <location>
        <begin position="28"/>
        <end position="51"/>
    </location>
</feature>
<dbReference type="InterPro" id="IPR032675">
    <property type="entry name" value="LRR_dom_sf"/>
</dbReference>
<protein>
    <submittedName>
        <fullName evidence="6 7">F-box/LRR-repeat protein 6</fullName>
    </submittedName>
</protein>
<dbReference type="InterPro" id="IPR001810">
    <property type="entry name" value="F-box_dom"/>
</dbReference>
<dbReference type="CDD" id="cd22119">
    <property type="entry name" value="F-box_FBXL6"/>
    <property type="match status" value="1"/>
</dbReference>
<dbReference type="GeneID" id="106588227"/>
<dbReference type="CTD" id="26233"/>
<dbReference type="RefSeq" id="XP_014032507.1">
    <property type="nucleotide sequence ID" value="XM_014177032.1"/>
</dbReference>
<dbReference type="OMA" id="WHEAASQ"/>
<dbReference type="Gene3D" id="3.80.10.10">
    <property type="entry name" value="Ribonuclease Inhibitor"/>
    <property type="match status" value="1"/>
</dbReference>
<dbReference type="InterPro" id="IPR001611">
    <property type="entry name" value="Leu-rich_rpt"/>
</dbReference>
<feature type="region of interest" description="Disordered" evidence="3">
    <location>
        <begin position="1"/>
        <end position="52"/>
    </location>
</feature>
<evidence type="ECO:0000313" key="8">
    <source>
        <dbReference type="RefSeq" id="XP_014032506.1"/>
    </source>
</evidence>
<dbReference type="Gene3D" id="1.20.1280.50">
    <property type="match status" value="1"/>
</dbReference>
<dbReference type="PaxDb" id="8030-ENSSSAP00000118943"/>
<dbReference type="SUPFAM" id="SSF81383">
    <property type="entry name" value="F-box domain"/>
    <property type="match status" value="1"/>
</dbReference>
<evidence type="ECO:0000256" key="2">
    <source>
        <dbReference type="ARBA" id="ARBA00022786"/>
    </source>
</evidence>
<proteinExistence type="predicted"/>
<accession>A0A1S3PXS5</accession>
<reference evidence="6 7" key="1">
    <citation type="submission" date="2025-04" db="UniProtKB">
        <authorList>
            <consortium name="RefSeq"/>
        </authorList>
    </citation>
    <scope>IDENTIFICATION</scope>
    <source>
        <tissue evidence="6 7">Muscle</tissue>
    </source>
</reference>
<dbReference type="OrthoDB" id="3134645at2759"/>
<dbReference type="InterPro" id="IPR036047">
    <property type="entry name" value="F-box-like_dom_sf"/>
</dbReference>
<dbReference type="GO" id="GO:0019005">
    <property type="term" value="C:SCF ubiquitin ligase complex"/>
    <property type="evidence" value="ECO:0007669"/>
    <property type="project" value="InterPro"/>
</dbReference>
<evidence type="ECO:0000259" key="4">
    <source>
        <dbReference type="Pfam" id="PF12937"/>
    </source>
</evidence>
<evidence type="ECO:0000256" key="1">
    <source>
        <dbReference type="ARBA" id="ARBA00022614"/>
    </source>
</evidence>
<dbReference type="Proteomes" id="UP001652741">
    <property type="component" value="Chromosome ssa27"/>
</dbReference>
<gene>
    <name evidence="6 7 8 9" type="primary">fbxl6</name>
</gene>
<organism evidence="5 7">
    <name type="scientific">Salmo salar</name>
    <name type="common">Atlantic salmon</name>
    <dbReference type="NCBI Taxonomy" id="8030"/>
    <lineage>
        <taxon>Eukaryota</taxon>
        <taxon>Metazoa</taxon>
        <taxon>Chordata</taxon>
        <taxon>Craniata</taxon>
        <taxon>Vertebrata</taxon>
        <taxon>Euteleostomi</taxon>
        <taxon>Actinopterygii</taxon>
        <taxon>Neopterygii</taxon>
        <taxon>Teleostei</taxon>
        <taxon>Protacanthopterygii</taxon>
        <taxon>Salmoniformes</taxon>
        <taxon>Salmonidae</taxon>
        <taxon>Salmoninae</taxon>
        <taxon>Salmo</taxon>
    </lineage>
</organism>
<dbReference type="InterPro" id="IPR047922">
    <property type="entry name" value="FBXL6_F-box"/>
</dbReference>
<keyword evidence="2" id="KW-0833">Ubl conjugation pathway</keyword>
<dbReference type="KEGG" id="sasa:106588227"/>
<evidence type="ECO:0000313" key="7">
    <source>
        <dbReference type="RefSeq" id="XP_014032505.1"/>
    </source>
</evidence>
<keyword evidence="5" id="KW-1185">Reference proteome</keyword>
<dbReference type="SUPFAM" id="SSF52047">
    <property type="entry name" value="RNI-like"/>
    <property type="match status" value="1"/>
</dbReference>
<dbReference type="SMART" id="SM00367">
    <property type="entry name" value="LRR_CC"/>
    <property type="match status" value="3"/>
</dbReference>
<keyword evidence="1" id="KW-0433">Leucine-rich repeat</keyword>
<evidence type="ECO:0000313" key="9">
    <source>
        <dbReference type="RefSeq" id="XP_014032507.1"/>
    </source>
</evidence>
<feature type="compositionally biased region" description="Low complexity" evidence="3">
    <location>
        <begin position="16"/>
        <end position="27"/>
    </location>
</feature>
<dbReference type="Pfam" id="PF13516">
    <property type="entry name" value="LRR_6"/>
    <property type="match status" value="1"/>
</dbReference>
<name>A0A1S3PXS5_SALSA</name>
<dbReference type="RefSeq" id="XP_014032506.1">
    <property type="nucleotide sequence ID" value="XM_014177031.1"/>
</dbReference>
<dbReference type="RefSeq" id="XP_014032504.1">
    <property type="nucleotide sequence ID" value="XM_014177029.1"/>
</dbReference>
<evidence type="ECO:0000313" key="5">
    <source>
        <dbReference type="Proteomes" id="UP001652741"/>
    </source>
</evidence>